<dbReference type="EMBL" id="JAHCLR010000069">
    <property type="protein sequence ID" value="MBS9535979.1"/>
    <property type="molecule type" value="Genomic_DNA"/>
</dbReference>
<evidence type="ECO:0008006" key="3">
    <source>
        <dbReference type="Google" id="ProtNLM"/>
    </source>
</evidence>
<gene>
    <name evidence="1" type="ORF">KIH27_20560</name>
</gene>
<evidence type="ECO:0000313" key="2">
    <source>
        <dbReference type="Proteomes" id="UP001519535"/>
    </source>
</evidence>
<keyword evidence="2" id="KW-1185">Reference proteome</keyword>
<sequence>MPTIAALALAVIAIVLAIFGWFRPSTDHKYNGAQQDEAKSAICAAQGVVRQGTQINTNLQNPVPGDPAGELAVGANARLSLAAGGTYLHQQLESHPAAPGDLAKAVGAMADTLQVLSINYMAGHVPTDEVQQPLRDELKSQIAELDNLCSQ</sequence>
<reference evidence="1 2" key="1">
    <citation type="submission" date="2021-05" db="EMBL/GenBank/DDBJ databases">
        <title>Mycobacterium acidophilum sp. nov., an extremely acid-tolerant member of the genus Mycobacterium.</title>
        <authorList>
            <person name="Xia J."/>
        </authorList>
    </citation>
    <scope>NUCLEOTIDE SEQUENCE [LARGE SCALE GENOMIC DNA]</scope>
    <source>
        <strain evidence="1 2">M1</strain>
    </source>
</reference>
<accession>A0ABS5RP52</accession>
<comment type="caution">
    <text evidence="1">The sequence shown here is derived from an EMBL/GenBank/DDBJ whole genome shotgun (WGS) entry which is preliminary data.</text>
</comment>
<protein>
    <recommendedName>
        <fullName evidence="3">Alanine and proline rich membrane protein</fullName>
    </recommendedName>
</protein>
<name>A0ABS5RP52_9MYCO</name>
<proteinExistence type="predicted"/>
<dbReference type="Proteomes" id="UP001519535">
    <property type="component" value="Unassembled WGS sequence"/>
</dbReference>
<organism evidence="1 2">
    <name type="scientific">Mycolicibacter acidiphilus</name>
    <dbReference type="NCBI Taxonomy" id="2835306"/>
    <lineage>
        <taxon>Bacteria</taxon>
        <taxon>Bacillati</taxon>
        <taxon>Actinomycetota</taxon>
        <taxon>Actinomycetes</taxon>
        <taxon>Mycobacteriales</taxon>
        <taxon>Mycobacteriaceae</taxon>
        <taxon>Mycolicibacter</taxon>
    </lineage>
</organism>
<evidence type="ECO:0000313" key="1">
    <source>
        <dbReference type="EMBL" id="MBS9535979.1"/>
    </source>
</evidence>